<reference evidence="3 4" key="1">
    <citation type="submission" date="2013-08" db="EMBL/GenBank/DDBJ databases">
        <authorList>
            <person name="Durkin A.S."/>
            <person name="Haft D.R."/>
            <person name="McCorrison J."/>
            <person name="Torralba M."/>
            <person name="Gillis M."/>
            <person name="Haft D.H."/>
            <person name="Methe B."/>
            <person name="Sutton G."/>
            <person name="Nelson K.E."/>
        </authorList>
    </citation>
    <scope>NUCLEOTIDE SEQUENCE [LARGE SCALE GENOMIC DNA]</scope>
    <source>
        <strain evidence="2 4">ATCC 35536</strain>
        <strain evidence="1 3">VPI DR56BR1116</strain>
    </source>
</reference>
<organism evidence="1 3">
    <name type="scientific">Treponema socranskii subsp. socranskii VPI DR56BR1116 = ATCC 35536</name>
    <dbReference type="NCBI Taxonomy" id="1125725"/>
    <lineage>
        <taxon>Bacteria</taxon>
        <taxon>Pseudomonadati</taxon>
        <taxon>Spirochaetota</taxon>
        <taxon>Spirochaetia</taxon>
        <taxon>Spirochaetales</taxon>
        <taxon>Treponemataceae</taxon>
        <taxon>Treponema</taxon>
    </lineage>
</organism>
<dbReference type="PATRIC" id="fig|1125725.3.peg.2123"/>
<dbReference type="AlphaFoldDB" id="U2MSY4"/>
<evidence type="ECO:0000313" key="4">
    <source>
        <dbReference type="Proteomes" id="UP000016646"/>
    </source>
</evidence>
<evidence type="ECO:0000313" key="1">
    <source>
        <dbReference type="EMBL" id="ERF59907.1"/>
    </source>
</evidence>
<evidence type="ECO:0000313" key="3">
    <source>
        <dbReference type="Proteomes" id="UP000016412"/>
    </source>
</evidence>
<keyword evidence="4" id="KW-1185">Reference proteome</keyword>
<comment type="caution">
    <text evidence="1">The sequence shown here is derived from an EMBL/GenBank/DDBJ whole genome shotgun (WGS) entry which is preliminary data.</text>
</comment>
<accession>U2MSY4</accession>
<dbReference type="Proteomes" id="UP000016646">
    <property type="component" value="Unassembled WGS sequence"/>
</dbReference>
<protein>
    <submittedName>
        <fullName evidence="1">Toxin-antitoxin system, toxin component, RelE family</fullName>
    </submittedName>
</protein>
<dbReference type="eggNOG" id="ENOG50336AV">
    <property type="taxonomic scope" value="Bacteria"/>
</dbReference>
<dbReference type="Proteomes" id="UP000016412">
    <property type="component" value="Unassembled WGS sequence"/>
</dbReference>
<dbReference type="OrthoDB" id="364974at2"/>
<name>U2MSY4_TRESO</name>
<dbReference type="EMBL" id="AVQI01000013">
    <property type="protein sequence ID" value="ERK04770.1"/>
    <property type="molecule type" value="Genomic_DNA"/>
</dbReference>
<dbReference type="EMBL" id="AUZJ01000054">
    <property type="protein sequence ID" value="ERF59907.1"/>
    <property type="molecule type" value="Genomic_DNA"/>
</dbReference>
<sequence length="89" mass="10608">MYRVIQKKKILKTILKMPEKEQELFSYLLEDLQETGPIQKGWPNFSALGKNKYHCHLSYHWVACWRETVKGIELEVYYAGSRENAPYKN</sequence>
<dbReference type="STRING" id="1125725.HMPREF1325_0631"/>
<proteinExistence type="predicted"/>
<gene>
    <name evidence="2" type="ORF">HMPREF0860_2445</name>
    <name evidence="1" type="ORF">HMPREF1325_0631</name>
</gene>
<evidence type="ECO:0000313" key="2">
    <source>
        <dbReference type="EMBL" id="ERK04770.1"/>
    </source>
</evidence>